<evidence type="ECO:0000313" key="1">
    <source>
        <dbReference type="EMBL" id="PTL40445.1"/>
    </source>
</evidence>
<sequence length="64" mass="7303">MDAYYTTSSYQSVFFLVIEVLNDYARHERPSPTIQQLAARTGHSEEKILESLEFGSISPKSLLH</sequence>
<evidence type="ECO:0000313" key="2">
    <source>
        <dbReference type="Proteomes" id="UP000240509"/>
    </source>
</evidence>
<comment type="caution">
    <text evidence="1">The sequence shown here is derived from an EMBL/GenBank/DDBJ whole genome shotgun (WGS) entry which is preliminary data.</text>
</comment>
<reference evidence="1 2" key="1">
    <citation type="submission" date="2018-03" db="EMBL/GenBank/DDBJ databases">
        <title>Alkalicoccus saliphilus sp. nov., isolated from a mineral pool.</title>
        <authorList>
            <person name="Zhao B."/>
        </authorList>
    </citation>
    <scope>NUCLEOTIDE SEQUENCE [LARGE SCALE GENOMIC DNA]</scope>
    <source>
        <strain evidence="1 2">6AG</strain>
    </source>
</reference>
<protein>
    <recommendedName>
        <fullName evidence="3">HTH iclR-type domain-containing protein</fullName>
    </recommendedName>
</protein>
<name>A0A2T4UAL5_9BACI</name>
<proteinExistence type="predicted"/>
<organism evidence="1 2">
    <name type="scientific">Alkalicoccus saliphilus</name>
    <dbReference type="NCBI Taxonomy" id="200989"/>
    <lineage>
        <taxon>Bacteria</taxon>
        <taxon>Bacillati</taxon>
        <taxon>Bacillota</taxon>
        <taxon>Bacilli</taxon>
        <taxon>Bacillales</taxon>
        <taxon>Bacillaceae</taxon>
        <taxon>Alkalicoccus</taxon>
    </lineage>
</organism>
<dbReference type="EMBL" id="PZJJ01000001">
    <property type="protein sequence ID" value="PTL40445.1"/>
    <property type="molecule type" value="Genomic_DNA"/>
</dbReference>
<gene>
    <name evidence="1" type="ORF">C6Y45_00610</name>
</gene>
<keyword evidence="2" id="KW-1185">Reference proteome</keyword>
<dbReference type="OrthoDB" id="2890371at2"/>
<dbReference type="AlphaFoldDB" id="A0A2T4UAL5"/>
<dbReference type="RefSeq" id="WP_107582920.1">
    <property type="nucleotide sequence ID" value="NZ_PZJJ01000001.1"/>
</dbReference>
<dbReference type="Proteomes" id="UP000240509">
    <property type="component" value="Unassembled WGS sequence"/>
</dbReference>
<accession>A0A2T4UAL5</accession>
<evidence type="ECO:0008006" key="3">
    <source>
        <dbReference type="Google" id="ProtNLM"/>
    </source>
</evidence>